<gene>
    <name evidence="1" type="ORF">LSAA_4162</name>
</gene>
<dbReference type="AlphaFoldDB" id="A0A7R8H2T3"/>
<evidence type="ECO:0000313" key="1">
    <source>
        <dbReference type="EMBL" id="CAF2829347.1"/>
    </source>
</evidence>
<reference evidence="1" key="1">
    <citation type="submission" date="2021-02" db="EMBL/GenBank/DDBJ databases">
        <authorList>
            <person name="Bekaert M."/>
        </authorList>
    </citation>
    <scope>NUCLEOTIDE SEQUENCE</scope>
    <source>
        <strain evidence="1">IoA-00</strain>
    </source>
</reference>
<protein>
    <submittedName>
        <fullName evidence="1">(salmon louse) hypothetical protein</fullName>
    </submittedName>
</protein>
<sequence>MLGLPEKASLSEFIFFLPCPGLLEVLSIPMIIFSENSGPISSKSRNDSNLGLSALKKVDNDFALFLNNVMEHHTTETKTVCNQWSEDGRNPRLLGPPPPFHDDCFY</sequence>
<organism evidence="1 2">
    <name type="scientific">Lepeophtheirus salmonis</name>
    <name type="common">Salmon louse</name>
    <name type="synonym">Caligus salmonis</name>
    <dbReference type="NCBI Taxonomy" id="72036"/>
    <lineage>
        <taxon>Eukaryota</taxon>
        <taxon>Metazoa</taxon>
        <taxon>Ecdysozoa</taxon>
        <taxon>Arthropoda</taxon>
        <taxon>Crustacea</taxon>
        <taxon>Multicrustacea</taxon>
        <taxon>Hexanauplia</taxon>
        <taxon>Copepoda</taxon>
        <taxon>Siphonostomatoida</taxon>
        <taxon>Caligidae</taxon>
        <taxon>Lepeophtheirus</taxon>
    </lineage>
</organism>
<dbReference type="Proteomes" id="UP000675881">
    <property type="component" value="Chromosome 13"/>
</dbReference>
<dbReference type="EMBL" id="HG994592">
    <property type="protein sequence ID" value="CAF2829347.1"/>
    <property type="molecule type" value="Genomic_DNA"/>
</dbReference>
<accession>A0A7R8H2T3</accession>
<name>A0A7R8H2T3_LEPSM</name>
<evidence type="ECO:0000313" key="2">
    <source>
        <dbReference type="Proteomes" id="UP000675881"/>
    </source>
</evidence>
<proteinExistence type="predicted"/>
<keyword evidence="2" id="KW-1185">Reference proteome</keyword>